<keyword evidence="5" id="KW-0472">Membrane</keyword>
<dbReference type="GO" id="GO:0016705">
    <property type="term" value="F:oxidoreductase activity, acting on paired donors, with incorporation or reduction of molecular oxygen"/>
    <property type="evidence" value="ECO:0007669"/>
    <property type="project" value="InterPro"/>
</dbReference>
<dbReference type="Pfam" id="PF00067">
    <property type="entry name" value="p450"/>
    <property type="match status" value="1"/>
</dbReference>
<keyword evidence="2" id="KW-0479">Metal-binding</keyword>
<sequence length="200" mass="22718">MVDLWTKSIVNMNSLVSRLHTLDKSYLLIIILTISLLLSFLYKSIKDPLRSVPGPRLARLTGFYITFLEFAGHRATTVAELHKKYGRVVRLAPDQLSFASPEALKDIYGANSKFTKGPIYESLGFKGVFTTREQNEYRTMKKRVVPSFNPASLNDLEPIVHRQVANLIKCFDKRVDTQLDVLPWFRMLALGVVGEKESVV</sequence>
<evidence type="ECO:0000256" key="5">
    <source>
        <dbReference type="SAM" id="Phobius"/>
    </source>
</evidence>
<organism evidence="6 7">
    <name type="scientific">Exophiala bonariae</name>
    <dbReference type="NCBI Taxonomy" id="1690606"/>
    <lineage>
        <taxon>Eukaryota</taxon>
        <taxon>Fungi</taxon>
        <taxon>Dikarya</taxon>
        <taxon>Ascomycota</taxon>
        <taxon>Pezizomycotina</taxon>
        <taxon>Eurotiomycetes</taxon>
        <taxon>Chaetothyriomycetidae</taxon>
        <taxon>Chaetothyriales</taxon>
        <taxon>Herpotrichiellaceae</taxon>
        <taxon>Exophiala</taxon>
    </lineage>
</organism>
<dbReference type="InterPro" id="IPR050121">
    <property type="entry name" value="Cytochrome_P450_monoxygenase"/>
</dbReference>
<name>A0AAV9MYR7_9EURO</name>
<keyword evidence="3" id="KW-0560">Oxidoreductase</keyword>
<dbReference type="GO" id="GO:0020037">
    <property type="term" value="F:heme binding"/>
    <property type="evidence" value="ECO:0007669"/>
    <property type="project" value="InterPro"/>
</dbReference>
<proteinExistence type="predicted"/>
<accession>A0AAV9MYR7</accession>
<evidence type="ECO:0008006" key="8">
    <source>
        <dbReference type="Google" id="ProtNLM"/>
    </source>
</evidence>
<dbReference type="GO" id="GO:0044550">
    <property type="term" value="P:secondary metabolite biosynthetic process"/>
    <property type="evidence" value="ECO:0007669"/>
    <property type="project" value="UniProtKB-ARBA"/>
</dbReference>
<evidence type="ECO:0000256" key="2">
    <source>
        <dbReference type="ARBA" id="ARBA00022723"/>
    </source>
</evidence>
<dbReference type="GO" id="GO:0005506">
    <property type="term" value="F:iron ion binding"/>
    <property type="evidence" value="ECO:0007669"/>
    <property type="project" value="InterPro"/>
</dbReference>
<keyword evidence="5" id="KW-0812">Transmembrane</keyword>
<keyword evidence="5" id="KW-1133">Transmembrane helix</keyword>
<keyword evidence="7" id="KW-1185">Reference proteome</keyword>
<dbReference type="RefSeq" id="XP_064702447.1">
    <property type="nucleotide sequence ID" value="XM_064850781.1"/>
</dbReference>
<dbReference type="EMBL" id="JAVRRD010000028">
    <property type="protein sequence ID" value="KAK5046874.1"/>
    <property type="molecule type" value="Genomic_DNA"/>
</dbReference>
<dbReference type="Proteomes" id="UP001358417">
    <property type="component" value="Unassembled WGS sequence"/>
</dbReference>
<evidence type="ECO:0000256" key="4">
    <source>
        <dbReference type="ARBA" id="ARBA00023004"/>
    </source>
</evidence>
<dbReference type="PANTHER" id="PTHR24305:SF235">
    <property type="entry name" value="CYTOCHROME P450 MONOOXYGENASE APDB-RELATED"/>
    <property type="match status" value="1"/>
</dbReference>
<evidence type="ECO:0000313" key="7">
    <source>
        <dbReference type="Proteomes" id="UP001358417"/>
    </source>
</evidence>
<evidence type="ECO:0000313" key="6">
    <source>
        <dbReference type="EMBL" id="KAK5046874.1"/>
    </source>
</evidence>
<dbReference type="InterPro" id="IPR036396">
    <property type="entry name" value="Cyt_P450_sf"/>
</dbReference>
<keyword evidence="4" id="KW-0408">Iron</keyword>
<comment type="caution">
    <text evidence="6">The sequence shown here is derived from an EMBL/GenBank/DDBJ whole genome shotgun (WGS) entry which is preliminary data.</text>
</comment>
<dbReference type="AlphaFoldDB" id="A0AAV9MYR7"/>
<protein>
    <recommendedName>
        <fullName evidence="8">Cytochrome P450</fullName>
    </recommendedName>
</protein>
<dbReference type="Gene3D" id="1.10.630.10">
    <property type="entry name" value="Cytochrome P450"/>
    <property type="match status" value="1"/>
</dbReference>
<dbReference type="GO" id="GO:0004497">
    <property type="term" value="F:monooxygenase activity"/>
    <property type="evidence" value="ECO:0007669"/>
    <property type="project" value="InterPro"/>
</dbReference>
<dbReference type="PANTHER" id="PTHR24305">
    <property type="entry name" value="CYTOCHROME P450"/>
    <property type="match status" value="1"/>
</dbReference>
<gene>
    <name evidence="6" type="ORF">LTR84_007228</name>
</gene>
<reference evidence="6 7" key="1">
    <citation type="submission" date="2023-08" db="EMBL/GenBank/DDBJ databases">
        <title>Black Yeasts Isolated from many extreme environments.</title>
        <authorList>
            <person name="Coleine C."/>
            <person name="Stajich J.E."/>
            <person name="Selbmann L."/>
        </authorList>
    </citation>
    <scope>NUCLEOTIDE SEQUENCE [LARGE SCALE GENOMIC DNA]</scope>
    <source>
        <strain evidence="6 7">CCFEE 5792</strain>
    </source>
</reference>
<comment type="cofactor">
    <cofactor evidence="1">
        <name>heme</name>
        <dbReference type="ChEBI" id="CHEBI:30413"/>
    </cofactor>
</comment>
<evidence type="ECO:0000256" key="3">
    <source>
        <dbReference type="ARBA" id="ARBA00023002"/>
    </source>
</evidence>
<evidence type="ECO:0000256" key="1">
    <source>
        <dbReference type="ARBA" id="ARBA00001971"/>
    </source>
</evidence>
<dbReference type="GeneID" id="89975394"/>
<feature type="transmembrane region" description="Helical" evidence="5">
    <location>
        <begin position="25"/>
        <end position="42"/>
    </location>
</feature>
<dbReference type="InterPro" id="IPR001128">
    <property type="entry name" value="Cyt_P450"/>
</dbReference>
<dbReference type="SUPFAM" id="SSF48264">
    <property type="entry name" value="Cytochrome P450"/>
    <property type="match status" value="1"/>
</dbReference>